<feature type="transmembrane region" description="Helical" evidence="10">
    <location>
        <begin position="111"/>
        <end position="135"/>
    </location>
</feature>
<dbReference type="GO" id="GO:0005886">
    <property type="term" value="C:plasma membrane"/>
    <property type="evidence" value="ECO:0007669"/>
    <property type="project" value="UniProtKB-SubCell"/>
</dbReference>
<dbReference type="SUPFAM" id="SSF103473">
    <property type="entry name" value="MFS general substrate transporter"/>
    <property type="match status" value="1"/>
</dbReference>
<keyword evidence="6 10" id="KW-1133">Transmembrane helix</keyword>
<keyword evidence="5 10" id="KW-0812">Transmembrane</keyword>
<sequence length="223" mass="23573">MNRQSWLLNLSLLKTHPAFRAVFLARFISIVSLGLLGVAVPVQIQMMTHSTWQVGLSVTLTGGAMFIGLMVGGVLADRYERKKVILLARGTCGIGFIGLCVNALLPEPSLLAIYLLGLWDGFFASLGVTALLAATPALVGRENLMQAGAITMLTVRLGSVISPMLGGILLASGGVAWNYGLAAAGTFITLLPLLTLPRLPVPPQPRENPLIALLAAFRFLLAS</sequence>
<dbReference type="NCBIfam" id="NF007792">
    <property type="entry name" value="PRK10489.1"/>
    <property type="match status" value="1"/>
</dbReference>
<evidence type="ECO:0000256" key="8">
    <source>
        <dbReference type="ARBA" id="ARBA00038075"/>
    </source>
</evidence>
<evidence type="ECO:0000256" key="2">
    <source>
        <dbReference type="ARBA" id="ARBA00022448"/>
    </source>
</evidence>
<dbReference type="GO" id="GO:0022857">
    <property type="term" value="F:transmembrane transporter activity"/>
    <property type="evidence" value="ECO:0007669"/>
    <property type="project" value="InterPro"/>
</dbReference>
<dbReference type="InterPro" id="IPR020846">
    <property type="entry name" value="MFS_dom"/>
</dbReference>
<dbReference type="InterPro" id="IPR011701">
    <property type="entry name" value="MFS"/>
</dbReference>
<feature type="transmembrane region" description="Helical" evidence="10">
    <location>
        <begin position="176"/>
        <end position="196"/>
    </location>
</feature>
<name>A0A5U3J525_SALER</name>
<gene>
    <name evidence="12" type="primary">entS</name>
    <name evidence="12" type="ORF">VO83_19225</name>
</gene>
<evidence type="ECO:0000256" key="4">
    <source>
        <dbReference type="ARBA" id="ARBA00022519"/>
    </source>
</evidence>
<feature type="transmembrane region" description="Helical" evidence="10">
    <location>
        <begin position="21"/>
        <end position="42"/>
    </location>
</feature>
<dbReference type="PROSITE" id="PS50850">
    <property type="entry name" value="MFS"/>
    <property type="match status" value="1"/>
</dbReference>
<evidence type="ECO:0000256" key="10">
    <source>
        <dbReference type="SAM" id="Phobius"/>
    </source>
</evidence>
<comment type="caution">
    <text evidence="12">The sequence shown here is derived from an EMBL/GenBank/DDBJ whole genome shotgun (WGS) entry which is preliminary data.</text>
</comment>
<dbReference type="EMBL" id="AAGLVS010000046">
    <property type="protein sequence ID" value="EBP4685575.1"/>
    <property type="molecule type" value="Genomic_DNA"/>
</dbReference>
<organism evidence="12">
    <name type="scientific">Salmonella enterica</name>
    <name type="common">Salmonella choleraesuis</name>
    <dbReference type="NCBI Taxonomy" id="28901"/>
    <lineage>
        <taxon>Bacteria</taxon>
        <taxon>Pseudomonadati</taxon>
        <taxon>Pseudomonadota</taxon>
        <taxon>Gammaproteobacteria</taxon>
        <taxon>Enterobacterales</taxon>
        <taxon>Enterobacteriaceae</taxon>
        <taxon>Salmonella</taxon>
    </lineage>
</organism>
<evidence type="ECO:0000256" key="3">
    <source>
        <dbReference type="ARBA" id="ARBA00022475"/>
    </source>
</evidence>
<feature type="transmembrane region" description="Helical" evidence="10">
    <location>
        <begin position="54"/>
        <end position="74"/>
    </location>
</feature>
<keyword evidence="3" id="KW-1003">Cell membrane</keyword>
<protein>
    <recommendedName>
        <fullName evidence="9">Multidrug efflux pump Tap</fullName>
    </recommendedName>
</protein>
<feature type="transmembrane region" description="Helical" evidence="10">
    <location>
        <begin position="86"/>
        <end position="105"/>
    </location>
</feature>
<dbReference type="AlphaFoldDB" id="A0A5U3J525"/>
<evidence type="ECO:0000256" key="7">
    <source>
        <dbReference type="ARBA" id="ARBA00023136"/>
    </source>
</evidence>
<comment type="subcellular location">
    <subcellularLocation>
        <location evidence="1">Cell inner membrane</location>
        <topology evidence="1">Multi-pass membrane protein</topology>
    </subcellularLocation>
</comment>
<feature type="domain" description="Major facilitator superfamily (MFS) profile" evidence="11">
    <location>
        <begin position="18"/>
        <end position="223"/>
    </location>
</feature>
<evidence type="ECO:0000256" key="9">
    <source>
        <dbReference type="ARBA" id="ARBA00040914"/>
    </source>
</evidence>
<evidence type="ECO:0000259" key="11">
    <source>
        <dbReference type="PROSITE" id="PS50850"/>
    </source>
</evidence>
<evidence type="ECO:0000313" key="12">
    <source>
        <dbReference type="EMBL" id="EBP4685575.1"/>
    </source>
</evidence>
<dbReference type="Pfam" id="PF07690">
    <property type="entry name" value="MFS_1"/>
    <property type="match status" value="1"/>
</dbReference>
<accession>A0A5U3J525</accession>
<keyword evidence="7 10" id="KW-0472">Membrane</keyword>
<dbReference type="InterPro" id="IPR036259">
    <property type="entry name" value="MFS_trans_sf"/>
</dbReference>
<keyword evidence="4" id="KW-0997">Cell inner membrane</keyword>
<evidence type="ECO:0000256" key="1">
    <source>
        <dbReference type="ARBA" id="ARBA00004429"/>
    </source>
</evidence>
<comment type="similarity">
    <text evidence="8">Belongs to the major facilitator superfamily. Drug:H(+) antiporter-3 (DHA3) (TC 2.A.1.21) family.</text>
</comment>
<feature type="non-terminal residue" evidence="12">
    <location>
        <position position="223"/>
    </location>
</feature>
<feature type="transmembrane region" description="Helical" evidence="10">
    <location>
        <begin position="147"/>
        <end position="170"/>
    </location>
</feature>
<reference evidence="12" key="1">
    <citation type="submission" date="2018-07" db="EMBL/GenBank/DDBJ databases">
        <authorList>
            <consortium name="GenomeTrakr network: Whole genome sequencing for foodborne pathogen traceback"/>
        </authorList>
    </citation>
    <scope>NUCLEOTIDE SEQUENCE</scope>
    <source>
        <strain evidence="12">CFSAN029721</strain>
    </source>
</reference>
<dbReference type="PANTHER" id="PTHR23513">
    <property type="entry name" value="INTEGRAL MEMBRANE EFFLUX PROTEIN-RELATED"/>
    <property type="match status" value="1"/>
</dbReference>
<keyword evidence="2" id="KW-0813">Transport</keyword>
<proteinExistence type="inferred from homology"/>
<evidence type="ECO:0000256" key="5">
    <source>
        <dbReference type="ARBA" id="ARBA00022692"/>
    </source>
</evidence>
<evidence type="ECO:0000256" key="6">
    <source>
        <dbReference type="ARBA" id="ARBA00022989"/>
    </source>
</evidence>
<dbReference type="Gene3D" id="1.20.1250.20">
    <property type="entry name" value="MFS general substrate transporter like domains"/>
    <property type="match status" value="1"/>
</dbReference>
<dbReference type="PANTHER" id="PTHR23513:SF9">
    <property type="entry name" value="ENTEROBACTIN EXPORTER ENTS"/>
    <property type="match status" value="1"/>
</dbReference>